<evidence type="ECO:0000256" key="1">
    <source>
        <dbReference type="ARBA" id="ARBA00004651"/>
    </source>
</evidence>
<keyword evidence="5 8" id="KW-0472">Membrane</keyword>
<feature type="chain" id="PRO_5046371249" evidence="9">
    <location>
        <begin position="19"/>
        <end position="590"/>
    </location>
</feature>
<feature type="transmembrane region" description="Helical" evidence="8">
    <location>
        <begin position="546"/>
        <end position="571"/>
    </location>
</feature>
<evidence type="ECO:0000256" key="5">
    <source>
        <dbReference type="ARBA" id="ARBA00023136"/>
    </source>
</evidence>
<keyword evidence="10" id="KW-1185">Reference proteome</keyword>
<dbReference type="FunCoup" id="A0A6I9UT12">
    <property type="interactions" value="2"/>
</dbReference>
<feature type="transmembrane region" description="Helical" evidence="8">
    <location>
        <begin position="361"/>
        <end position="380"/>
    </location>
</feature>
<sequence length="590" mass="68179">MFRVIILFNALLILQCRGEYSDTVCLVNDLSEDLGVSTNIIFAFGAATHFAAIAKDLTLPNIIITTNITYEIRHNFDRKILNVVFLADTPTLLDQNWHNVVFSTLKRLHHTEVLFHWPHEFPPTTDVWLELFTLYWQHGFYNLLVVDVRAQLLSLEPFPQLRVVNTTLETYLHQRNNMWHDLKGHPLRISYTDDPPNALIFRHPETGEWQFDGISPPIYAAFAQRHNLTIEPWIAQNSNDANKDLICRERLSKRLVDACSDAISFRVETVMSAPRALLNFFLVVRSAPPLSKLYYFQVPFQPAAWQAIGASICLVIVVTALLTRLQNGGWHFGRLGLDVWASFLCLGFDLRPMQTRSMQTLMFLTLFIGGFMLCNFYLGYLSSILGKSVYEKQIRTLQDFEGSNITLMLNEIQFMTLKIYGAAAIVIERSRIARWEELLENRNTFDTRYAYLYPDTTYELLAYQQKFLQYPIMQKLDEPIIKVLLSHAFKEDWPLDELFNKHSLDMFDTGLYLRYLIEANYKSIRLGHVNYAKTERPSVAPLGLEYIAMPGLILGFGYSLGFITLLLELLFYKLMQIRVNKAKKAPTHTA</sequence>
<dbReference type="GO" id="GO:0005886">
    <property type="term" value="C:plasma membrane"/>
    <property type="evidence" value="ECO:0007669"/>
    <property type="project" value="UniProtKB-SubCell"/>
</dbReference>
<evidence type="ECO:0000256" key="6">
    <source>
        <dbReference type="ARBA" id="ARBA00023170"/>
    </source>
</evidence>
<dbReference type="InterPro" id="IPR052192">
    <property type="entry name" value="Insect_Ionotropic_Sensory_Rcpt"/>
</dbReference>
<proteinExistence type="predicted"/>
<dbReference type="AlphaFoldDB" id="A0A6I9UT12"/>
<protein>
    <submittedName>
        <fullName evidence="11">Uncharacterized protein LOC105222912</fullName>
    </submittedName>
</protein>
<dbReference type="Proteomes" id="UP001652620">
    <property type="component" value="Chromosome 3"/>
</dbReference>
<dbReference type="InParanoid" id="A0A6I9UT12"/>
<keyword evidence="9" id="KW-0732">Signal</keyword>
<dbReference type="RefSeq" id="XP_011198775.2">
    <property type="nucleotide sequence ID" value="XM_011200473.2"/>
</dbReference>
<feature type="transmembrane region" description="Helical" evidence="8">
    <location>
        <begin position="303"/>
        <end position="322"/>
    </location>
</feature>
<accession>A0A6I9UT12</accession>
<dbReference type="GeneID" id="105222912"/>
<gene>
    <name evidence="11" type="primary">LOC105222912</name>
</gene>
<dbReference type="PANTHER" id="PTHR42643">
    <property type="entry name" value="IONOTROPIC RECEPTOR 20A-RELATED"/>
    <property type="match status" value="1"/>
</dbReference>
<evidence type="ECO:0000256" key="8">
    <source>
        <dbReference type="SAM" id="Phobius"/>
    </source>
</evidence>
<dbReference type="KEGG" id="bdr:105222912"/>
<keyword evidence="6" id="KW-0675">Receptor</keyword>
<dbReference type="PANTHER" id="PTHR42643:SF41">
    <property type="entry name" value="IONOTROPIC RECEPTOR 20A-RELATED"/>
    <property type="match status" value="1"/>
</dbReference>
<reference evidence="11" key="1">
    <citation type="submission" date="2025-08" db="UniProtKB">
        <authorList>
            <consortium name="RefSeq"/>
        </authorList>
    </citation>
    <scope>IDENTIFICATION</scope>
    <source>
        <tissue evidence="11">Adult</tissue>
    </source>
</reference>
<keyword evidence="7" id="KW-0325">Glycoprotein</keyword>
<evidence type="ECO:0000256" key="3">
    <source>
        <dbReference type="ARBA" id="ARBA00022692"/>
    </source>
</evidence>
<evidence type="ECO:0000256" key="2">
    <source>
        <dbReference type="ARBA" id="ARBA00022475"/>
    </source>
</evidence>
<keyword evidence="4 8" id="KW-1133">Transmembrane helix</keyword>
<comment type="subcellular location">
    <subcellularLocation>
        <location evidence="1">Cell membrane</location>
        <topology evidence="1">Multi-pass membrane protein</topology>
    </subcellularLocation>
</comment>
<evidence type="ECO:0000256" key="4">
    <source>
        <dbReference type="ARBA" id="ARBA00022989"/>
    </source>
</evidence>
<evidence type="ECO:0000313" key="11">
    <source>
        <dbReference type="RefSeq" id="XP_011198775.2"/>
    </source>
</evidence>
<organism evidence="10 11">
    <name type="scientific">Bactrocera dorsalis</name>
    <name type="common">Oriental fruit fly</name>
    <name type="synonym">Dacus dorsalis</name>
    <dbReference type="NCBI Taxonomy" id="27457"/>
    <lineage>
        <taxon>Eukaryota</taxon>
        <taxon>Metazoa</taxon>
        <taxon>Ecdysozoa</taxon>
        <taxon>Arthropoda</taxon>
        <taxon>Hexapoda</taxon>
        <taxon>Insecta</taxon>
        <taxon>Pterygota</taxon>
        <taxon>Neoptera</taxon>
        <taxon>Endopterygota</taxon>
        <taxon>Diptera</taxon>
        <taxon>Brachycera</taxon>
        <taxon>Muscomorpha</taxon>
        <taxon>Tephritoidea</taxon>
        <taxon>Tephritidae</taxon>
        <taxon>Bactrocera</taxon>
        <taxon>Bactrocera</taxon>
    </lineage>
</organism>
<evidence type="ECO:0000313" key="10">
    <source>
        <dbReference type="Proteomes" id="UP001652620"/>
    </source>
</evidence>
<dbReference type="OrthoDB" id="7912094at2759"/>
<keyword evidence="2" id="KW-1003">Cell membrane</keyword>
<evidence type="ECO:0000256" key="9">
    <source>
        <dbReference type="SAM" id="SignalP"/>
    </source>
</evidence>
<keyword evidence="3 8" id="KW-0812">Transmembrane</keyword>
<feature type="signal peptide" evidence="9">
    <location>
        <begin position="1"/>
        <end position="18"/>
    </location>
</feature>
<name>A0A6I9UT12_BACDO</name>
<evidence type="ECO:0000256" key="7">
    <source>
        <dbReference type="ARBA" id="ARBA00023180"/>
    </source>
</evidence>